<organism evidence="2 3">
    <name type="scientific">Knoellia sinensis KCTC 19936</name>
    <dbReference type="NCBI Taxonomy" id="1385520"/>
    <lineage>
        <taxon>Bacteria</taxon>
        <taxon>Bacillati</taxon>
        <taxon>Actinomycetota</taxon>
        <taxon>Actinomycetes</taxon>
        <taxon>Micrococcales</taxon>
        <taxon>Intrasporangiaceae</taxon>
        <taxon>Knoellia</taxon>
    </lineage>
</organism>
<comment type="caution">
    <text evidence="2">The sequence shown here is derived from an EMBL/GenBank/DDBJ whole genome shotgun (WGS) entry which is preliminary data.</text>
</comment>
<accession>A0A0A0J9I0</accession>
<reference evidence="2 3" key="1">
    <citation type="submission" date="2013-08" db="EMBL/GenBank/DDBJ databases">
        <title>The genome sequence of Knoellia sinensis.</title>
        <authorList>
            <person name="Zhu W."/>
            <person name="Wang G."/>
        </authorList>
    </citation>
    <scope>NUCLEOTIDE SEQUENCE [LARGE SCALE GENOMIC DNA]</scope>
    <source>
        <strain evidence="2 3">KCTC 19936</strain>
    </source>
</reference>
<protein>
    <recommendedName>
        <fullName evidence="4">DUF937 domain-containing protein</fullName>
    </recommendedName>
</protein>
<dbReference type="Pfam" id="PF06078">
    <property type="entry name" value="DUF937"/>
    <property type="match status" value="1"/>
</dbReference>
<gene>
    <name evidence="2" type="ORF">N802_18075</name>
</gene>
<evidence type="ECO:0008006" key="4">
    <source>
        <dbReference type="Google" id="ProtNLM"/>
    </source>
</evidence>
<dbReference type="InterPro" id="IPR009282">
    <property type="entry name" value="DUF937"/>
</dbReference>
<proteinExistence type="predicted"/>
<keyword evidence="3" id="KW-1185">Reference proteome</keyword>
<name>A0A0A0J9I0_9MICO</name>
<sequence>MGAEAHRTHERWHHTMAAVDEILQNLPIDQLAQQVGADPQEVQQAAQSALPALLGGLQANAQDPGGASSLLEALGQHNDDMLQGGVDLGQVDEADGQKIASHIFGSNEEQVYSALGGTGAGGGLVKRLIPILAPIVLSYIANKVLKGGGGGLGGGGAAPAPGGTDNTAQGGPGSLDSMLQDVLGGAVGGGTTQTQQAPQQQAGGSILDVLGGLLGGGRR</sequence>
<dbReference type="eggNOG" id="COG5403">
    <property type="taxonomic scope" value="Bacteria"/>
</dbReference>
<evidence type="ECO:0000313" key="3">
    <source>
        <dbReference type="Proteomes" id="UP000030002"/>
    </source>
</evidence>
<feature type="region of interest" description="Disordered" evidence="1">
    <location>
        <begin position="156"/>
        <end position="175"/>
    </location>
</feature>
<dbReference type="STRING" id="1385520.N802_18075"/>
<dbReference type="Proteomes" id="UP000030002">
    <property type="component" value="Unassembled WGS sequence"/>
</dbReference>
<evidence type="ECO:0000256" key="1">
    <source>
        <dbReference type="SAM" id="MobiDB-lite"/>
    </source>
</evidence>
<dbReference type="EMBL" id="AVPJ01000007">
    <property type="protein sequence ID" value="KGN32271.1"/>
    <property type="molecule type" value="Genomic_DNA"/>
</dbReference>
<evidence type="ECO:0000313" key="2">
    <source>
        <dbReference type="EMBL" id="KGN32271.1"/>
    </source>
</evidence>
<dbReference type="AlphaFoldDB" id="A0A0A0J9I0"/>